<dbReference type="AlphaFoldDB" id="A0A858RM63"/>
<accession>A0A858RM63</accession>
<dbReference type="RefSeq" id="WP_169456962.1">
    <property type="nucleotide sequence ID" value="NZ_CP051774.1"/>
</dbReference>
<keyword evidence="2" id="KW-1185">Reference proteome</keyword>
<protein>
    <recommendedName>
        <fullName evidence="3">Beta-hexosaminidase bacterial type N-terminal domain-containing protein</fullName>
    </recommendedName>
</protein>
<reference evidence="1 2" key="1">
    <citation type="submission" date="2020-04" db="EMBL/GenBank/DDBJ databases">
        <title>Luteolibacter sp. G-1-1-1 isolated from soil.</title>
        <authorList>
            <person name="Dahal R.H."/>
        </authorList>
    </citation>
    <scope>NUCLEOTIDE SEQUENCE [LARGE SCALE GENOMIC DNA]</scope>
    <source>
        <strain evidence="1 2">G-1-1-1</strain>
    </source>
</reference>
<evidence type="ECO:0000313" key="1">
    <source>
        <dbReference type="EMBL" id="QJE98476.1"/>
    </source>
</evidence>
<dbReference type="Proteomes" id="UP000501812">
    <property type="component" value="Chromosome"/>
</dbReference>
<dbReference type="InterPro" id="IPR017853">
    <property type="entry name" value="GH"/>
</dbReference>
<gene>
    <name evidence="1" type="ORF">HHL09_22710</name>
</gene>
<sequence length="779" mass="85084">MRFLCCWIIALFSTALCRAESPRELPMGPETAPLPASHFPSAAHAVVWRNWTLVPPAKLAEILESTESEVVSAAVSMGLPAEASVSPEWARRGYITLLRRNWHLLPYEQLLPLLGMSQDQLAFSLREDDFLFIKLGSRKPRCPHVTMPVRTEEIRAAEGRIGRLVKERFGALGEVSGEAPFSFIHELSQLPASGMAKPTGDWRKAPPRIIYSYFATFGDPLADGAPDPFPDGLLARLAAEGVNGVWLHAVLQQLAPGGPDFPDFGRGSEGRLENLKRLVDRAGAQGIAIYLYLNEPRAMPAEFYAKRPEMAGVTDGDHRALCTSDPKVRRWLEDASAHVFTKVPSLGGVITISGSENLTHCASHGRQQECPRCGKRDADEITAEANAVLAAGVHRAAPDARFIVWDWGWHGHGEAPGVISRLPKDVWLQSVSEWQVPFNRGGIDGTVGEYSLSVVGPGSRAKKHWEWARQAGLKTSAKLQLNNTWELAPVPWLPVLDLVARHCENVGKEKVDGLLLSWSLGGHPSPNLQVARRFFSGQGEVLPPVDDVLTAVAVDRYGAEAGPWVREAWAAFSRAFSEYPYCGSVIYQGPQHVGPANLPLLTPSGLPSSMVGFPYDDLDGWRGPYPPEILASQFEKVATGWAAGIAKMDEAIRAASAADASLQAALLEDKRLAEAAGCYLSSAAVQVRYLMARSRWLAADDPEEKDKARREMLGHLARWGGEARKLYPLAKADSRIGFEASNHYFSIPQDLVETVIAVEWASNQLSSSEDAKAAPHQGQ</sequence>
<dbReference type="KEGG" id="luo:HHL09_22710"/>
<proteinExistence type="predicted"/>
<evidence type="ECO:0000313" key="2">
    <source>
        <dbReference type="Proteomes" id="UP000501812"/>
    </source>
</evidence>
<evidence type="ECO:0008006" key="3">
    <source>
        <dbReference type="Google" id="ProtNLM"/>
    </source>
</evidence>
<dbReference type="EMBL" id="CP051774">
    <property type="protein sequence ID" value="QJE98476.1"/>
    <property type="molecule type" value="Genomic_DNA"/>
</dbReference>
<dbReference type="SUPFAM" id="SSF51445">
    <property type="entry name" value="(Trans)glycosidases"/>
    <property type="match status" value="1"/>
</dbReference>
<name>A0A858RM63_9BACT</name>
<organism evidence="1 2">
    <name type="scientific">Luteolibacter luteus</name>
    <dbReference type="NCBI Taxonomy" id="2728835"/>
    <lineage>
        <taxon>Bacteria</taxon>
        <taxon>Pseudomonadati</taxon>
        <taxon>Verrucomicrobiota</taxon>
        <taxon>Verrucomicrobiia</taxon>
        <taxon>Verrucomicrobiales</taxon>
        <taxon>Verrucomicrobiaceae</taxon>
        <taxon>Luteolibacter</taxon>
    </lineage>
</organism>